<sequence>MHRYFEGRQDDGRRPLYTGAAFERFAGGGDHPDVANVFTADDLVAVSMLSVQVPARAALGILLDDADRLSAGLADVPADVDLADADEALVADGSAADWLWWQLYRYPGVGFVMAGKLLARKRPRLIPVLDGVVRGVLGHPGKGYWRDLRGELRADDGRLVEQLNGIRRTAGLGESISTIRIFDVLVWMTGKGALWASRQGQRNPELFR</sequence>
<dbReference type="InterPro" id="IPR046275">
    <property type="entry name" value="DUF6308"/>
</dbReference>
<protein>
    <submittedName>
        <fullName evidence="1">DUF6308 family protein</fullName>
    </submittedName>
</protein>
<name>A0ABU2NJB9_9PSEU</name>
<reference evidence="2" key="1">
    <citation type="submission" date="2023-07" db="EMBL/GenBank/DDBJ databases">
        <title>30 novel species of actinomycetes from the DSMZ collection.</title>
        <authorList>
            <person name="Nouioui I."/>
        </authorList>
    </citation>
    <scope>NUCLEOTIDE SEQUENCE [LARGE SCALE GENOMIC DNA]</scope>
    <source>
        <strain evidence="2">DSM 45834</strain>
    </source>
</reference>
<gene>
    <name evidence="1" type="ORF">RM445_31820</name>
</gene>
<evidence type="ECO:0000313" key="1">
    <source>
        <dbReference type="EMBL" id="MDT0354063.1"/>
    </source>
</evidence>
<organism evidence="1 2">
    <name type="scientific">Pseudonocardia charpentierae</name>
    <dbReference type="NCBI Taxonomy" id="3075545"/>
    <lineage>
        <taxon>Bacteria</taxon>
        <taxon>Bacillati</taxon>
        <taxon>Actinomycetota</taxon>
        <taxon>Actinomycetes</taxon>
        <taxon>Pseudonocardiales</taxon>
        <taxon>Pseudonocardiaceae</taxon>
        <taxon>Pseudonocardia</taxon>
    </lineage>
</organism>
<comment type="caution">
    <text evidence="1">The sequence shown here is derived from an EMBL/GenBank/DDBJ whole genome shotgun (WGS) entry which is preliminary data.</text>
</comment>
<proteinExistence type="predicted"/>
<dbReference type="RefSeq" id="WP_311560571.1">
    <property type="nucleotide sequence ID" value="NZ_JAVREJ010000071.1"/>
</dbReference>
<dbReference type="EMBL" id="JAVREJ010000071">
    <property type="protein sequence ID" value="MDT0354063.1"/>
    <property type="molecule type" value="Genomic_DNA"/>
</dbReference>
<accession>A0ABU2NJB9</accession>
<evidence type="ECO:0000313" key="2">
    <source>
        <dbReference type="Proteomes" id="UP001183202"/>
    </source>
</evidence>
<dbReference type="Proteomes" id="UP001183202">
    <property type="component" value="Unassembled WGS sequence"/>
</dbReference>
<keyword evidence="2" id="KW-1185">Reference proteome</keyword>
<dbReference type="Pfam" id="PF19827">
    <property type="entry name" value="DUF6308"/>
    <property type="match status" value="1"/>
</dbReference>